<dbReference type="SUPFAM" id="SSF52540">
    <property type="entry name" value="P-loop containing nucleoside triphosphate hydrolases"/>
    <property type="match status" value="1"/>
</dbReference>
<organism evidence="6">
    <name type="scientific">Lygus hesperus</name>
    <name type="common">Western plant bug</name>
    <dbReference type="NCBI Taxonomy" id="30085"/>
    <lineage>
        <taxon>Eukaryota</taxon>
        <taxon>Metazoa</taxon>
        <taxon>Ecdysozoa</taxon>
        <taxon>Arthropoda</taxon>
        <taxon>Hexapoda</taxon>
        <taxon>Insecta</taxon>
        <taxon>Pterygota</taxon>
        <taxon>Neoptera</taxon>
        <taxon>Paraneoptera</taxon>
        <taxon>Hemiptera</taxon>
        <taxon>Heteroptera</taxon>
        <taxon>Panheteroptera</taxon>
        <taxon>Cimicomorpha</taxon>
        <taxon>Miridae</taxon>
        <taxon>Mirini</taxon>
        <taxon>Lygus</taxon>
    </lineage>
</organism>
<dbReference type="InterPro" id="IPR027417">
    <property type="entry name" value="P-loop_NTPase"/>
</dbReference>
<dbReference type="GO" id="GO:0003676">
    <property type="term" value="F:nucleic acid binding"/>
    <property type="evidence" value="ECO:0007669"/>
    <property type="project" value="InterPro"/>
</dbReference>
<evidence type="ECO:0000256" key="4">
    <source>
        <dbReference type="ARBA" id="ARBA00022840"/>
    </source>
</evidence>
<evidence type="ECO:0000313" key="6">
    <source>
        <dbReference type="EMBL" id="JAG09904.1"/>
    </source>
</evidence>
<dbReference type="Pfam" id="PF00270">
    <property type="entry name" value="DEAD"/>
    <property type="match status" value="1"/>
</dbReference>
<evidence type="ECO:0000256" key="2">
    <source>
        <dbReference type="ARBA" id="ARBA00022801"/>
    </source>
</evidence>
<evidence type="ECO:0000256" key="1">
    <source>
        <dbReference type="ARBA" id="ARBA00022741"/>
    </source>
</evidence>
<reference evidence="6" key="2">
    <citation type="submission" date="2014-07" db="EMBL/GenBank/DDBJ databases">
        <authorList>
            <person name="Hull J."/>
        </authorList>
    </citation>
    <scope>NUCLEOTIDE SEQUENCE</scope>
</reference>
<dbReference type="InterPro" id="IPR014001">
    <property type="entry name" value="Helicase_ATP-bd"/>
</dbReference>
<dbReference type="InterPro" id="IPR011545">
    <property type="entry name" value="DEAD/DEAH_box_helicase_dom"/>
</dbReference>
<keyword evidence="4" id="KW-0067">ATP-binding</keyword>
<dbReference type="PANTHER" id="PTHR47960">
    <property type="entry name" value="DEAD-BOX ATP-DEPENDENT RNA HELICASE 50"/>
    <property type="match status" value="1"/>
</dbReference>
<dbReference type="AlphaFoldDB" id="A0A0A9WQ33"/>
<feature type="domain" description="Helicase ATP-binding" evidence="5">
    <location>
        <begin position="1"/>
        <end position="129"/>
    </location>
</feature>
<dbReference type="PROSITE" id="PS51192">
    <property type="entry name" value="HELICASE_ATP_BIND_1"/>
    <property type="match status" value="1"/>
</dbReference>
<keyword evidence="1" id="KW-0547">Nucleotide-binding</keyword>
<gene>
    <name evidence="6" type="primary">rhlB_1</name>
    <name evidence="6" type="ORF">CM83_41360</name>
</gene>
<protein>
    <submittedName>
        <fullName evidence="6">ATP-dependent RNA helicase rhlB</fullName>
    </submittedName>
</protein>
<proteinExistence type="predicted"/>
<keyword evidence="2" id="KW-0378">Hydrolase</keyword>
<evidence type="ECO:0000256" key="3">
    <source>
        <dbReference type="ARBA" id="ARBA00022806"/>
    </source>
</evidence>
<dbReference type="GO" id="GO:0005524">
    <property type="term" value="F:ATP binding"/>
    <property type="evidence" value="ECO:0007669"/>
    <property type="project" value="UniProtKB-KW"/>
</dbReference>
<dbReference type="GO" id="GO:0004386">
    <property type="term" value="F:helicase activity"/>
    <property type="evidence" value="ECO:0007669"/>
    <property type="project" value="UniProtKB-KW"/>
</dbReference>
<dbReference type="Gene3D" id="3.40.50.300">
    <property type="entry name" value="P-loop containing nucleotide triphosphate hydrolases"/>
    <property type="match status" value="1"/>
</dbReference>
<reference evidence="6" key="1">
    <citation type="journal article" date="2014" name="PLoS ONE">
        <title>Transcriptome-Based Identification of ABC Transporters in the Western Tarnished Plant Bug Lygus hesperus.</title>
        <authorList>
            <person name="Hull J.J."/>
            <person name="Chaney K."/>
            <person name="Geib S.M."/>
            <person name="Fabrick J.A."/>
            <person name="Brent C.S."/>
            <person name="Walsh D."/>
            <person name="Lavine L.C."/>
        </authorList>
    </citation>
    <scope>NUCLEOTIDE SEQUENCE</scope>
</reference>
<keyword evidence="3 6" id="KW-0347">Helicase</keyword>
<name>A0A0A9WQ33_LYGHE</name>
<evidence type="ECO:0000259" key="5">
    <source>
        <dbReference type="PROSITE" id="PS51192"/>
    </source>
</evidence>
<dbReference type="GO" id="GO:0016787">
    <property type="term" value="F:hydrolase activity"/>
    <property type="evidence" value="ECO:0007669"/>
    <property type="project" value="UniProtKB-KW"/>
</dbReference>
<accession>A0A0A9WQ33</accession>
<sequence>MMKDRDVYKIPLRERRPRMVLLAPTRELIKQLEHVCSILDKHTGLQTRSFTSCKRANYHVSKLLKRHMADVLIMHPKVILRLLRVRRLFLDDLRYVVVDEADAMMSGHQDFVTAQLLAKVRHRNMYQHL</sequence>
<dbReference type="EMBL" id="GBHO01033700">
    <property type="protein sequence ID" value="JAG09904.1"/>
    <property type="molecule type" value="Transcribed_RNA"/>
</dbReference>